<dbReference type="AlphaFoldDB" id="W5KPG1"/>
<dbReference type="eggNOG" id="ENOG502QS3M">
    <property type="taxonomic scope" value="Eukaryota"/>
</dbReference>
<evidence type="ECO:0000256" key="5">
    <source>
        <dbReference type="ARBA" id="ARBA00046401"/>
    </source>
</evidence>
<dbReference type="PANTHER" id="PTHR46458">
    <property type="entry name" value="BLR2807 PROTEIN"/>
    <property type="match status" value="1"/>
</dbReference>
<keyword evidence="6" id="KW-0561">Oxygen transport</keyword>
<dbReference type="PRINTS" id="PR00188">
    <property type="entry name" value="PLANTGLOBIN"/>
</dbReference>
<dbReference type="Pfam" id="PF00042">
    <property type="entry name" value="Globin"/>
    <property type="match status" value="1"/>
</dbReference>
<dbReference type="SUPFAM" id="SSF46458">
    <property type="entry name" value="Globin-like"/>
    <property type="match status" value="1"/>
</dbReference>
<dbReference type="Proteomes" id="UP000018467">
    <property type="component" value="Unassembled WGS sequence"/>
</dbReference>
<dbReference type="PROSITE" id="PS01033">
    <property type="entry name" value="GLOBIN"/>
    <property type="match status" value="1"/>
</dbReference>
<evidence type="ECO:0000313" key="9">
    <source>
        <dbReference type="Proteomes" id="UP000018467"/>
    </source>
</evidence>
<reference evidence="9" key="1">
    <citation type="submission" date="2013-03" db="EMBL/GenBank/DDBJ databases">
        <authorList>
            <person name="Jeffery W."/>
            <person name="Warren W."/>
            <person name="Wilson R.K."/>
        </authorList>
    </citation>
    <scope>NUCLEOTIDE SEQUENCE</scope>
    <source>
        <strain evidence="9">female</strain>
    </source>
</reference>
<sequence length="195" mass="23098">MGCSGSTEKDLQREHLEELTVVHLSKEQKELIKDSWSKIQQDVTKAGIIMFVRLFENHPECKDAFFSFRNVEDPRVQASRELRAHGLRVMSFLEKSMARIDKPERLEKLVLELGRKHYHYHSNPKYYMYLGLEFINVIKPILKDSWTSELEEAWKTLFLYLTQMMRLGYKEEEEKQSNKQTIKPTLSDKQLTSVL</sequence>
<keyword evidence="4" id="KW-0408">Iron</keyword>
<dbReference type="InterPro" id="IPR000971">
    <property type="entry name" value="Globin"/>
</dbReference>
<dbReference type="GO" id="GO:0019825">
    <property type="term" value="F:oxygen binding"/>
    <property type="evidence" value="ECO:0007669"/>
    <property type="project" value="InterPro"/>
</dbReference>
<dbReference type="PANTHER" id="PTHR46458:SF2">
    <property type="entry name" value="X GLOBIN"/>
    <property type="match status" value="1"/>
</dbReference>
<name>W5KPG1_ASTMX</name>
<comment type="subunit">
    <text evidence="5">Monomer. Homodimers and homotetramers. Mainly monomeric but also detected as part of homodimers and homotetramers.</text>
</comment>
<keyword evidence="9" id="KW-1185">Reference proteome</keyword>
<reference evidence="8" key="4">
    <citation type="submission" date="2025-09" db="UniProtKB">
        <authorList>
            <consortium name="Ensembl"/>
        </authorList>
    </citation>
    <scope>IDENTIFICATION</scope>
</reference>
<organism evidence="8 9">
    <name type="scientific">Astyanax mexicanus</name>
    <name type="common">Blind cave fish</name>
    <name type="synonym">Astyanax fasciatus mexicanus</name>
    <dbReference type="NCBI Taxonomy" id="7994"/>
    <lineage>
        <taxon>Eukaryota</taxon>
        <taxon>Metazoa</taxon>
        <taxon>Chordata</taxon>
        <taxon>Craniata</taxon>
        <taxon>Vertebrata</taxon>
        <taxon>Euteleostomi</taxon>
        <taxon>Actinopterygii</taxon>
        <taxon>Neopterygii</taxon>
        <taxon>Teleostei</taxon>
        <taxon>Ostariophysi</taxon>
        <taxon>Characiformes</taxon>
        <taxon>Characoidei</taxon>
        <taxon>Acestrorhamphidae</taxon>
        <taxon>Acestrorhamphinae</taxon>
        <taxon>Astyanax</taxon>
    </lineage>
</organism>
<evidence type="ECO:0000256" key="2">
    <source>
        <dbReference type="ARBA" id="ARBA00022617"/>
    </source>
</evidence>
<evidence type="ECO:0000256" key="1">
    <source>
        <dbReference type="ARBA" id="ARBA00008705"/>
    </source>
</evidence>
<dbReference type="InParanoid" id="W5KPG1"/>
<comment type="similarity">
    <text evidence="1 6">Belongs to the globin family.</text>
</comment>
<dbReference type="GO" id="GO:0005344">
    <property type="term" value="F:oxygen carrier activity"/>
    <property type="evidence" value="ECO:0007669"/>
    <property type="project" value="UniProtKB-KW"/>
</dbReference>
<evidence type="ECO:0000256" key="4">
    <source>
        <dbReference type="ARBA" id="ARBA00023004"/>
    </source>
</evidence>
<evidence type="ECO:0000259" key="7">
    <source>
        <dbReference type="PROSITE" id="PS01033"/>
    </source>
</evidence>
<dbReference type="HOGENOM" id="CLU_003827_13_0_1"/>
<proteinExistence type="inferred from homology"/>
<dbReference type="InterPro" id="IPR050532">
    <property type="entry name" value="Globin-like_OT"/>
</dbReference>
<keyword evidence="3" id="KW-0479">Metal-binding</keyword>
<accession>W5KPG1</accession>
<dbReference type="InterPro" id="IPR012292">
    <property type="entry name" value="Globin/Proto"/>
</dbReference>
<keyword evidence="6" id="KW-0813">Transport</keyword>
<reference evidence="9" key="2">
    <citation type="journal article" date="2014" name="Nat. Commun.">
        <title>The cavefish genome reveals candidate genes for eye loss.</title>
        <authorList>
            <person name="McGaugh S.E."/>
            <person name="Gross J.B."/>
            <person name="Aken B."/>
            <person name="Blin M."/>
            <person name="Borowsky R."/>
            <person name="Chalopin D."/>
            <person name="Hinaux H."/>
            <person name="Jeffery W.R."/>
            <person name="Keene A."/>
            <person name="Ma L."/>
            <person name="Minx P."/>
            <person name="Murphy D."/>
            <person name="O'Quin K.E."/>
            <person name="Retaux S."/>
            <person name="Rohner N."/>
            <person name="Searle S.M."/>
            <person name="Stahl B.A."/>
            <person name="Tabin C."/>
            <person name="Volff J.N."/>
            <person name="Yoshizawa M."/>
            <person name="Warren W.C."/>
        </authorList>
    </citation>
    <scope>NUCLEOTIDE SEQUENCE [LARGE SCALE GENOMIC DNA]</scope>
    <source>
        <strain evidence="9">female</strain>
    </source>
</reference>
<dbReference type="GO" id="GO:0020037">
    <property type="term" value="F:heme binding"/>
    <property type="evidence" value="ECO:0007669"/>
    <property type="project" value="InterPro"/>
</dbReference>
<dbReference type="Ensembl" id="ENSAMXT00000009473.2">
    <property type="protein sequence ID" value="ENSAMXP00000009473.2"/>
    <property type="gene ID" value="ENSAMXG00000009218.2"/>
</dbReference>
<dbReference type="GeneTree" id="ENSGT00730000111686"/>
<evidence type="ECO:0000256" key="6">
    <source>
        <dbReference type="RuleBase" id="RU000356"/>
    </source>
</evidence>
<dbReference type="InterPro" id="IPR009050">
    <property type="entry name" value="Globin-like_sf"/>
</dbReference>
<evidence type="ECO:0000313" key="8">
    <source>
        <dbReference type="Ensembl" id="ENSAMXP00000009473.2"/>
    </source>
</evidence>
<feature type="domain" description="Globin" evidence="7">
    <location>
        <begin position="23"/>
        <end position="170"/>
    </location>
</feature>
<dbReference type="Gene3D" id="1.10.490.10">
    <property type="entry name" value="Globins"/>
    <property type="match status" value="1"/>
</dbReference>
<dbReference type="GO" id="GO:0046872">
    <property type="term" value="F:metal ion binding"/>
    <property type="evidence" value="ECO:0007669"/>
    <property type="project" value="UniProtKB-KW"/>
</dbReference>
<keyword evidence="2 6" id="KW-0349">Heme</keyword>
<protein>
    <recommendedName>
        <fullName evidence="7">Globin domain-containing protein</fullName>
    </recommendedName>
</protein>
<reference evidence="8" key="3">
    <citation type="submission" date="2025-08" db="UniProtKB">
        <authorList>
            <consortium name="Ensembl"/>
        </authorList>
    </citation>
    <scope>IDENTIFICATION</scope>
</reference>
<evidence type="ECO:0000256" key="3">
    <source>
        <dbReference type="ARBA" id="ARBA00022723"/>
    </source>
</evidence>
<dbReference type="Bgee" id="ENSAMXG00000009218">
    <property type="expression patterns" value="Expressed in testis and 6 other cell types or tissues"/>
</dbReference>
<dbReference type="STRING" id="7994.ENSAMXP00000009473"/>